<protein>
    <submittedName>
        <fullName evidence="1">Uncharacterized protein</fullName>
    </submittedName>
</protein>
<organism evidence="1 2">
    <name type="scientific">Trichogramma brassicae</name>
    <dbReference type="NCBI Taxonomy" id="86971"/>
    <lineage>
        <taxon>Eukaryota</taxon>
        <taxon>Metazoa</taxon>
        <taxon>Ecdysozoa</taxon>
        <taxon>Arthropoda</taxon>
        <taxon>Hexapoda</taxon>
        <taxon>Insecta</taxon>
        <taxon>Pterygota</taxon>
        <taxon>Neoptera</taxon>
        <taxon>Endopterygota</taxon>
        <taxon>Hymenoptera</taxon>
        <taxon>Apocrita</taxon>
        <taxon>Proctotrupomorpha</taxon>
        <taxon>Chalcidoidea</taxon>
        <taxon>Trichogrammatidae</taxon>
        <taxon>Trichogramma</taxon>
    </lineage>
</organism>
<name>A0A6H5I6K6_9HYME</name>
<proteinExistence type="predicted"/>
<evidence type="ECO:0000313" key="2">
    <source>
        <dbReference type="Proteomes" id="UP000479190"/>
    </source>
</evidence>
<reference evidence="1 2" key="1">
    <citation type="submission" date="2020-02" db="EMBL/GenBank/DDBJ databases">
        <authorList>
            <person name="Ferguson B K."/>
        </authorList>
    </citation>
    <scope>NUCLEOTIDE SEQUENCE [LARGE SCALE GENOMIC DNA]</scope>
</reference>
<sequence>MLCIALRIRVAYFIHVARLEFSRKERRYRPRASCELCTPEKQIVQIPARGSHETSSIVFSTTSNTTILLRVFTSRWRVPVFLRSYMFCARGNTFARLYIVHTYTQLVCHRRRRSGCGATSYILPIYTTFERRSARNSRGL</sequence>
<dbReference type="AlphaFoldDB" id="A0A6H5I6K6"/>
<accession>A0A6H5I6K6</accession>
<gene>
    <name evidence="1" type="ORF">TBRA_LOCUS3317</name>
</gene>
<dbReference type="EMBL" id="CADCXV010000641">
    <property type="protein sequence ID" value="CAB0031346.1"/>
    <property type="molecule type" value="Genomic_DNA"/>
</dbReference>
<dbReference type="Proteomes" id="UP000479190">
    <property type="component" value="Unassembled WGS sequence"/>
</dbReference>
<evidence type="ECO:0000313" key="1">
    <source>
        <dbReference type="EMBL" id="CAB0031346.1"/>
    </source>
</evidence>
<keyword evidence="2" id="KW-1185">Reference proteome</keyword>